<protein>
    <recommendedName>
        <fullName evidence="3">DUF6377 domain-containing protein</fullName>
    </recommendedName>
</protein>
<sequence length="422" mass="49704">MLNSIDESNLDEVTKNQFYHESMWTYYRLFFYSPLPDSKKIYGQLYNDYMNKLLARLDKNSTFYLSIIERVYREKNDIKNSIATNNELLKRNGIGTREFSMIAFSQALNYRNLGDRESEKKYLILSSISDIKASVKDNAATTELALMLFRQGDLERAHHNINFAFEDAAFFNSKLRFVSISNILPIIDKAYETEIHKKNKKLQISLIVISILSLVVLFTSFYIYKQYRNLVIARKKLEEVNNKLKQINKELSDSYDKISEINQVKEHYIVNLLINNSENIDTLDVYGKTVVKLIISKKTEELLKLTKSKDFLDKELAKFYYNFDNIFLNIYPDFVEKFNNLLSDEERIILKRDELLNTELRIFALIRLGINDSSKIAKILRYSVTTIYNYRVKTKNKTKINRDEFEKEVMKIGSLTNKTQVE</sequence>
<name>A0A376J591_9FLAO</name>
<evidence type="ECO:0000313" key="5">
    <source>
        <dbReference type="Proteomes" id="UP000254737"/>
    </source>
</evidence>
<evidence type="ECO:0000313" key="4">
    <source>
        <dbReference type="EMBL" id="STE54919.1"/>
    </source>
</evidence>
<reference evidence="4 5" key="1">
    <citation type="submission" date="2018-06" db="EMBL/GenBank/DDBJ databases">
        <authorList>
            <consortium name="Pathogen Informatics"/>
            <person name="Doyle S."/>
        </authorList>
    </citation>
    <scope>NUCLEOTIDE SEQUENCE [LARGE SCALE GENOMIC DNA]</scope>
    <source>
        <strain evidence="4 5">NCTC13456</strain>
    </source>
</reference>
<accession>A0A376J591</accession>
<keyword evidence="2" id="KW-1133">Transmembrane helix</keyword>
<dbReference type="EMBL" id="UFXS01000002">
    <property type="protein sequence ID" value="STE54919.1"/>
    <property type="molecule type" value="Genomic_DNA"/>
</dbReference>
<dbReference type="RefSeq" id="WP_115002318.1">
    <property type="nucleotide sequence ID" value="NZ_UFXS01000002.1"/>
</dbReference>
<organism evidence="4 5">
    <name type="scientific">Empedobacter falsenii</name>
    <dbReference type="NCBI Taxonomy" id="343874"/>
    <lineage>
        <taxon>Bacteria</taxon>
        <taxon>Pseudomonadati</taxon>
        <taxon>Bacteroidota</taxon>
        <taxon>Flavobacteriia</taxon>
        <taxon>Flavobacteriales</taxon>
        <taxon>Weeksellaceae</taxon>
        <taxon>Empedobacter</taxon>
    </lineage>
</organism>
<dbReference type="Proteomes" id="UP000254737">
    <property type="component" value="Unassembled WGS sequence"/>
</dbReference>
<feature type="domain" description="DUF6377" evidence="3">
    <location>
        <begin position="130"/>
        <end position="377"/>
    </location>
</feature>
<keyword evidence="2" id="KW-0812">Transmembrane</keyword>
<feature type="transmembrane region" description="Helical" evidence="2">
    <location>
        <begin position="204"/>
        <end position="224"/>
    </location>
</feature>
<evidence type="ECO:0000256" key="2">
    <source>
        <dbReference type="SAM" id="Phobius"/>
    </source>
</evidence>
<evidence type="ECO:0000259" key="3">
    <source>
        <dbReference type="Pfam" id="PF19904"/>
    </source>
</evidence>
<evidence type="ECO:0000256" key="1">
    <source>
        <dbReference type="SAM" id="Coils"/>
    </source>
</evidence>
<dbReference type="STRING" id="343874.GCA_000805695_03323"/>
<dbReference type="InterPro" id="IPR045957">
    <property type="entry name" value="DUF6377"/>
</dbReference>
<keyword evidence="1" id="KW-0175">Coiled coil</keyword>
<dbReference type="Pfam" id="PF19904">
    <property type="entry name" value="DUF6377"/>
    <property type="match status" value="1"/>
</dbReference>
<dbReference type="AlphaFoldDB" id="A0A376J591"/>
<gene>
    <name evidence="4" type="ORF">NCTC13456_03577</name>
</gene>
<feature type="coiled-coil region" evidence="1">
    <location>
        <begin position="230"/>
        <end position="257"/>
    </location>
</feature>
<keyword evidence="2" id="KW-0472">Membrane</keyword>
<proteinExistence type="predicted"/>